<dbReference type="CDD" id="cd04791">
    <property type="entry name" value="LanC_SerThrkinase"/>
    <property type="match status" value="1"/>
</dbReference>
<dbReference type="Pfam" id="PF00069">
    <property type="entry name" value="Pkinase"/>
    <property type="match status" value="1"/>
</dbReference>
<dbReference type="EMBL" id="CP001699">
    <property type="protein sequence ID" value="ACU60621.1"/>
    <property type="molecule type" value="Genomic_DNA"/>
</dbReference>
<dbReference type="SMART" id="SM01260">
    <property type="entry name" value="LANC_like"/>
    <property type="match status" value="1"/>
</dbReference>
<dbReference type="Proteomes" id="UP000002215">
    <property type="component" value="Chromosome"/>
</dbReference>
<dbReference type="OrthoDB" id="9813021at2"/>
<dbReference type="GO" id="GO:0004674">
    <property type="term" value="F:protein serine/threonine kinase activity"/>
    <property type="evidence" value="ECO:0007669"/>
    <property type="project" value="UniProtKB-KW"/>
</dbReference>
<dbReference type="PROSITE" id="PS00109">
    <property type="entry name" value="PROTEIN_KINASE_TYR"/>
    <property type="match status" value="1"/>
</dbReference>
<feature type="binding site" evidence="1">
    <location>
        <position position="581"/>
    </location>
    <ligand>
        <name>Zn(2+)</name>
        <dbReference type="ChEBI" id="CHEBI:29105"/>
    </ligand>
</feature>
<dbReference type="Pfam" id="PF05147">
    <property type="entry name" value="LANC_like"/>
    <property type="match status" value="1"/>
</dbReference>
<protein>
    <submittedName>
        <fullName evidence="4">Serine/threonine protein kinase</fullName>
    </submittedName>
</protein>
<dbReference type="Gene3D" id="1.50.10.10">
    <property type="match status" value="1"/>
</dbReference>
<dbReference type="InterPro" id="IPR000719">
    <property type="entry name" value="Prot_kinase_dom"/>
</dbReference>
<dbReference type="GO" id="GO:0046872">
    <property type="term" value="F:metal ion binding"/>
    <property type="evidence" value="ECO:0007669"/>
    <property type="project" value="UniProtKB-KW"/>
</dbReference>
<evidence type="ECO:0000313" key="5">
    <source>
        <dbReference type="Proteomes" id="UP000002215"/>
    </source>
</evidence>
<feature type="binding site" evidence="1">
    <location>
        <position position="626"/>
    </location>
    <ligand>
        <name>Zn(2+)</name>
        <dbReference type="ChEBI" id="CHEBI:29105"/>
    </ligand>
</feature>
<dbReference type="PANTHER" id="PTHR44167:SF24">
    <property type="entry name" value="SERINE_THREONINE-PROTEIN KINASE CHK2"/>
    <property type="match status" value="1"/>
</dbReference>
<accession>A0A979GUV1</accession>
<evidence type="ECO:0000256" key="1">
    <source>
        <dbReference type="PIRSR" id="PIRSR607822-1"/>
    </source>
</evidence>
<feature type="binding site" evidence="1">
    <location>
        <position position="627"/>
    </location>
    <ligand>
        <name>Zn(2+)</name>
        <dbReference type="ChEBI" id="CHEBI:29105"/>
    </ligand>
</feature>
<dbReference type="SMART" id="SM00220">
    <property type="entry name" value="S_TKc"/>
    <property type="match status" value="1"/>
</dbReference>
<feature type="region of interest" description="Disordered" evidence="2">
    <location>
        <begin position="1"/>
        <end position="20"/>
    </location>
</feature>
<dbReference type="InterPro" id="IPR058053">
    <property type="entry name" value="RamC_C"/>
</dbReference>
<dbReference type="InterPro" id="IPR007822">
    <property type="entry name" value="LANC-like"/>
</dbReference>
<evidence type="ECO:0000313" key="4">
    <source>
        <dbReference type="EMBL" id="ACU60621.1"/>
    </source>
</evidence>
<dbReference type="Gene3D" id="1.10.510.10">
    <property type="entry name" value="Transferase(Phosphotransferase) domain 1"/>
    <property type="match status" value="1"/>
</dbReference>
<dbReference type="RefSeq" id="WP_012790797.1">
    <property type="nucleotide sequence ID" value="NC_013132.1"/>
</dbReference>
<dbReference type="GO" id="GO:0031179">
    <property type="term" value="P:peptide modification"/>
    <property type="evidence" value="ECO:0007669"/>
    <property type="project" value="InterPro"/>
</dbReference>
<dbReference type="GO" id="GO:0005975">
    <property type="term" value="P:carbohydrate metabolic process"/>
    <property type="evidence" value="ECO:0007669"/>
    <property type="project" value="InterPro"/>
</dbReference>
<dbReference type="PRINTS" id="PR01950">
    <property type="entry name" value="LANCSUPER"/>
</dbReference>
<organism evidence="4 5">
    <name type="scientific">Chitinophaga pinensis (strain ATCC 43595 / DSM 2588 / LMG 13176 / NBRC 15968 / NCIMB 11800 / UQM 2034)</name>
    <dbReference type="NCBI Taxonomy" id="485918"/>
    <lineage>
        <taxon>Bacteria</taxon>
        <taxon>Pseudomonadati</taxon>
        <taxon>Bacteroidota</taxon>
        <taxon>Chitinophagia</taxon>
        <taxon>Chitinophagales</taxon>
        <taxon>Chitinophagaceae</taxon>
        <taxon>Chitinophaga</taxon>
    </lineage>
</organism>
<sequence length="713" mass="81627">MKTTEPITPSTEENTVQPQATLSNSKVINQHYLITKILRDTPKGSVFKCFYLKGILKSGMCILKSGKRGASMDNWGRDMRDKLKWQEELHRKLQYLVPLPRLLDAFEYRDDYYIAISYINGLSLSKKVHEVGRDFQKQLQMGNKKAIAVLSYLINITEILSRLHHNGYVHRDVTVENFIITKSGKVYIIDMELTYSMKDAMPDPPHKLGTYGYMSPEQLMGTRPTVKEDIFGLGALLFKVLTGIDPNKVVGGPAEELQHKAQFFVTDAILAQLIASCLMPDPKYRPEIREIKNVLEMYRLDITRGRKRPILSPGDNLTEESYITTIIQRTINCMASPLMVKEELWFSERMDMEASQEATLNIAHYPCFSRGVMGVFYLLGICKRAGYDISNHNSIIDNSIDFVVNILQNSFNDLPPGLHFGRAGIAATITLGMDMQLLKPEFDHKKWIIKLLKDDPEELGFMNGIAGIGMAVLMCSAYLPSEDVERKLFQYVNHIIEGQRKSGSWQRINSRGKPEVNIGFAHGSSGIIWFLFDYYEQFGNSDVLKAAETGLKYIIRRSKKRNNGRIDWKSDKENEMDYWWCEGAPGIAMAFLKAYKVTKKQVYKMYATMALNTHESHIVNNNLTQCHGLAGLGEIYLEAYAILNEPEWRERALWIVKALIELKKEHPIYGSYWLLQKKLYPVADFMIGNAGIIHFLVRYLKPREISFPLLRSC</sequence>
<name>A0A979GUV1_CHIPD</name>
<proteinExistence type="predicted"/>
<feature type="domain" description="Protein kinase" evidence="3">
    <location>
        <begin position="32"/>
        <end position="298"/>
    </location>
</feature>
<evidence type="ECO:0000256" key="2">
    <source>
        <dbReference type="SAM" id="MobiDB-lite"/>
    </source>
</evidence>
<keyword evidence="4" id="KW-0808">Transferase</keyword>
<dbReference type="SUPFAM" id="SSF158745">
    <property type="entry name" value="LanC-like"/>
    <property type="match status" value="1"/>
</dbReference>
<dbReference type="PROSITE" id="PS50011">
    <property type="entry name" value="PROTEIN_KINASE_DOM"/>
    <property type="match status" value="1"/>
</dbReference>
<keyword evidence="4" id="KW-0418">Kinase</keyword>
<dbReference type="InterPro" id="IPR011009">
    <property type="entry name" value="Kinase-like_dom_sf"/>
</dbReference>
<keyword evidence="4" id="KW-0723">Serine/threonine-protein kinase</keyword>
<gene>
    <name evidence="4" type="ordered locus">Cpin_3154</name>
</gene>
<reference evidence="5" key="1">
    <citation type="submission" date="2009-08" db="EMBL/GenBank/DDBJ databases">
        <title>The complete genome of Chitinophaga pinensis DSM 2588.</title>
        <authorList>
            <consortium name="US DOE Joint Genome Institute (JGI-PGF)"/>
            <person name="Lucas S."/>
            <person name="Copeland A."/>
            <person name="Lapidus A."/>
            <person name="Glavina del Rio T."/>
            <person name="Dalin E."/>
            <person name="Tice H."/>
            <person name="Bruce D."/>
            <person name="Goodwin L."/>
            <person name="Pitluck S."/>
            <person name="Kyrpides N."/>
            <person name="Mavromatis K."/>
            <person name="Ivanova N."/>
            <person name="Mikhailova N."/>
            <person name="Sims D."/>
            <person name="Meinche L."/>
            <person name="Brettin T."/>
            <person name="Detter J.C."/>
            <person name="Han C."/>
            <person name="Larimer F."/>
            <person name="Land M."/>
            <person name="Hauser L."/>
            <person name="Markowitz V."/>
            <person name="Cheng J.-F."/>
            <person name="Hugenholtz P."/>
            <person name="Woyke T."/>
            <person name="Wu D."/>
            <person name="Spring S."/>
            <person name="Klenk H.-P."/>
            <person name="Eisen J.A."/>
        </authorList>
    </citation>
    <scope>NUCLEOTIDE SEQUENCE [LARGE SCALE GENOMIC DNA]</scope>
    <source>
        <strain evidence="5">ATCC 43595 / DSM 2588 / LMG 13176 / NBRC 15968 / NCIMB 11800 / UQM 2034</strain>
    </source>
</reference>
<evidence type="ECO:0000259" key="3">
    <source>
        <dbReference type="PROSITE" id="PS50011"/>
    </source>
</evidence>
<dbReference type="SUPFAM" id="SSF56112">
    <property type="entry name" value="Protein kinase-like (PK-like)"/>
    <property type="match status" value="1"/>
</dbReference>
<keyword evidence="1" id="KW-0862">Zinc</keyword>
<dbReference type="InterPro" id="IPR012341">
    <property type="entry name" value="6hp_glycosidase-like_sf"/>
</dbReference>
<dbReference type="AlphaFoldDB" id="A0A979GUV1"/>
<dbReference type="KEGG" id="cpi:Cpin_3154"/>
<keyword evidence="1" id="KW-0479">Metal-binding</keyword>
<dbReference type="InterPro" id="IPR008266">
    <property type="entry name" value="Tyr_kinase_AS"/>
</dbReference>
<reference evidence="4 5" key="2">
    <citation type="journal article" date="2010" name="Stand. Genomic Sci.">
        <title>Complete genome sequence of Chitinophaga pinensis type strain (UQM 2034).</title>
        <authorList>
            <person name="Glavina Del Rio T."/>
            <person name="Abt B."/>
            <person name="Spring S."/>
            <person name="Lapidus A."/>
            <person name="Nolan M."/>
            <person name="Tice H."/>
            <person name="Copeland A."/>
            <person name="Cheng J.F."/>
            <person name="Chen F."/>
            <person name="Bruce D."/>
            <person name="Goodwin L."/>
            <person name="Pitluck S."/>
            <person name="Ivanova N."/>
            <person name="Mavromatis K."/>
            <person name="Mikhailova N."/>
            <person name="Pati A."/>
            <person name="Chen A."/>
            <person name="Palaniappan K."/>
            <person name="Land M."/>
            <person name="Hauser L."/>
            <person name="Chang Y.J."/>
            <person name="Jeffries C.D."/>
            <person name="Chain P."/>
            <person name="Saunders E."/>
            <person name="Detter J.C."/>
            <person name="Brettin T."/>
            <person name="Rohde M."/>
            <person name="Goker M."/>
            <person name="Bristow J."/>
            <person name="Eisen J.A."/>
            <person name="Markowitz V."/>
            <person name="Hugenholtz P."/>
            <person name="Kyrpides N.C."/>
            <person name="Klenk H.P."/>
            <person name="Lucas S."/>
        </authorList>
    </citation>
    <scope>NUCLEOTIDE SEQUENCE [LARGE SCALE GENOMIC DNA]</scope>
    <source>
        <strain evidence="5">ATCC 43595 / DSM 2588 / LMG 13176 / NBRC 15968 / NCIMB 11800 / UQM 2034</strain>
    </source>
</reference>
<dbReference type="PANTHER" id="PTHR44167">
    <property type="entry name" value="OVARIAN-SPECIFIC SERINE/THREONINE-PROTEIN KINASE LOK-RELATED"/>
    <property type="match status" value="1"/>
</dbReference>
<dbReference type="GO" id="GO:0005524">
    <property type="term" value="F:ATP binding"/>
    <property type="evidence" value="ECO:0007669"/>
    <property type="project" value="InterPro"/>
</dbReference>